<protein>
    <submittedName>
        <fullName evidence="2">Universal stress protein</fullName>
    </submittedName>
</protein>
<dbReference type="SUPFAM" id="SSF52402">
    <property type="entry name" value="Adenine nucleotide alpha hydrolases-like"/>
    <property type="match status" value="1"/>
</dbReference>
<evidence type="ECO:0000259" key="1">
    <source>
        <dbReference type="Pfam" id="PF00582"/>
    </source>
</evidence>
<proteinExistence type="predicted"/>
<sequence>MTFVVPFDGSPLSEAALARAGEFHGRFDESVVAVSVIPKRNAEFARTNAGLNADSPPETDAVAARLRSKATRIVPDAKFHYEVVGKYAQVSSIANRLRRVARRLDATMVFIGSENAGQVVNSLSSVGSSIAADTAYDVVIIRHTGG</sequence>
<accession>A0ABD6CA54</accession>
<dbReference type="Proteomes" id="UP001597119">
    <property type="component" value="Unassembled WGS sequence"/>
</dbReference>
<comment type="caution">
    <text evidence="2">The sequence shown here is derived from an EMBL/GenBank/DDBJ whole genome shotgun (WGS) entry which is preliminary data.</text>
</comment>
<evidence type="ECO:0000313" key="3">
    <source>
        <dbReference type="Proteomes" id="UP001597119"/>
    </source>
</evidence>
<evidence type="ECO:0000313" key="2">
    <source>
        <dbReference type="EMBL" id="MFD1587246.1"/>
    </source>
</evidence>
<dbReference type="RefSeq" id="WP_247374269.1">
    <property type="nucleotide sequence ID" value="NZ_JALLGV010000001.1"/>
</dbReference>
<dbReference type="AlphaFoldDB" id="A0ABD6CA54"/>
<dbReference type="InterPro" id="IPR006016">
    <property type="entry name" value="UspA"/>
</dbReference>
<dbReference type="InterPro" id="IPR014729">
    <property type="entry name" value="Rossmann-like_a/b/a_fold"/>
</dbReference>
<gene>
    <name evidence="2" type="ORF">ACFR9U_09640</name>
</gene>
<name>A0ABD6CA54_9EURY</name>
<organism evidence="2 3">
    <name type="scientific">Halorientalis brevis</name>
    <dbReference type="NCBI Taxonomy" id="1126241"/>
    <lineage>
        <taxon>Archaea</taxon>
        <taxon>Methanobacteriati</taxon>
        <taxon>Methanobacteriota</taxon>
        <taxon>Stenosarchaea group</taxon>
        <taxon>Halobacteria</taxon>
        <taxon>Halobacteriales</taxon>
        <taxon>Haloarculaceae</taxon>
        <taxon>Halorientalis</taxon>
    </lineage>
</organism>
<feature type="domain" description="UspA" evidence="1">
    <location>
        <begin position="2"/>
        <end position="142"/>
    </location>
</feature>
<dbReference type="Gene3D" id="3.40.50.620">
    <property type="entry name" value="HUPs"/>
    <property type="match status" value="1"/>
</dbReference>
<dbReference type="EMBL" id="JBHUDJ010000003">
    <property type="protein sequence ID" value="MFD1587246.1"/>
    <property type="molecule type" value="Genomic_DNA"/>
</dbReference>
<dbReference type="Pfam" id="PF00582">
    <property type="entry name" value="Usp"/>
    <property type="match status" value="1"/>
</dbReference>
<keyword evidence="3" id="KW-1185">Reference proteome</keyword>
<dbReference type="CDD" id="cd00293">
    <property type="entry name" value="USP-like"/>
    <property type="match status" value="1"/>
</dbReference>
<reference evidence="2 3" key="1">
    <citation type="journal article" date="2019" name="Int. J. Syst. Evol. Microbiol.">
        <title>The Global Catalogue of Microorganisms (GCM) 10K type strain sequencing project: providing services to taxonomists for standard genome sequencing and annotation.</title>
        <authorList>
            <consortium name="The Broad Institute Genomics Platform"/>
            <consortium name="The Broad Institute Genome Sequencing Center for Infectious Disease"/>
            <person name="Wu L."/>
            <person name="Ma J."/>
        </authorList>
    </citation>
    <scope>NUCLEOTIDE SEQUENCE [LARGE SCALE GENOMIC DNA]</scope>
    <source>
        <strain evidence="2 3">CGMCC 1.12125</strain>
    </source>
</reference>